<evidence type="ECO:0000313" key="5">
    <source>
        <dbReference type="Proteomes" id="UP001075354"/>
    </source>
</evidence>
<feature type="transmembrane region" description="Helical" evidence="2">
    <location>
        <begin position="127"/>
        <end position="150"/>
    </location>
</feature>
<proteinExistence type="predicted"/>
<comment type="caution">
    <text evidence="4">The sequence shown here is derived from an EMBL/GenBank/DDBJ whole genome shotgun (WGS) entry which is preliminary data.</text>
</comment>
<keyword evidence="2" id="KW-1133">Transmembrane helix</keyword>
<gene>
    <name evidence="4" type="ORF">ONE63_006811</name>
</gene>
<dbReference type="AlphaFoldDB" id="A0AAV7XWG4"/>
<dbReference type="Pfam" id="PF00226">
    <property type="entry name" value="DnaJ"/>
    <property type="match status" value="1"/>
</dbReference>
<dbReference type="SMART" id="SM00271">
    <property type="entry name" value="DnaJ"/>
    <property type="match status" value="1"/>
</dbReference>
<dbReference type="PANTHER" id="PTHR44825">
    <property type="match status" value="1"/>
</dbReference>
<feature type="region of interest" description="Disordered" evidence="1">
    <location>
        <begin position="225"/>
        <end position="250"/>
    </location>
</feature>
<dbReference type="InterPro" id="IPR036869">
    <property type="entry name" value="J_dom_sf"/>
</dbReference>
<keyword evidence="2" id="KW-0472">Membrane</keyword>
<evidence type="ECO:0000313" key="4">
    <source>
        <dbReference type="EMBL" id="KAJ1528396.1"/>
    </source>
</evidence>
<organism evidence="4 5">
    <name type="scientific">Megalurothrips usitatus</name>
    <name type="common">bean blossom thrips</name>
    <dbReference type="NCBI Taxonomy" id="439358"/>
    <lineage>
        <taxon>Eukaryota</taxon>
        <taxon>Metazoa</taxon>
        <taxon>Ecdysozoa</taxon>
        <taxon>Arthropoda</taxon>
        <taxon>Hexapoda</taxon>
        <taxon>Insecta</taxon>
        <taxon>Pterygota</taxon>
        <taxon>Neoptera</taxon>
        <taxon>Paraneoptera</taxon>
        <taxon>Thysanoptera</taxon>
        <taxon>Terebrantia</taxon>
        <taxon>Thripoidea</taxon>
        <taxon>Thripidae</taxon>
        <taxon>Megalurothrips</taxon>
    </lineage>
</organism>
<dbReference type="SUPFAM" id="SSF46565">
    <property type="entry name" value="Chaperone J-domain"/>
    <property type="match status" value="1"/>
</dbReference>
<keyword evidence="2" id="KW-0812">Transmembrane</keyword>
<accession>A0AAV7XWG4</accession>
<evidence type="ECO:0000256" key="1">
    <source>
        <dbReference type="SAM" id="MobiDB-lite"/>
    </source>
</evidence>
<name>A0AAV7XWG4_9NEOP</name>
<feature type="compositionally biased region" description="Polar residues" evidence="1">
    <location>
        <begin position="225"/>
        <end position="239"/>
    </location>
</feature>
<keyword evidence="5" id="KW-1185">Reference proteome</keyword>
<dbReference type="Gene3D" id="1.10.287.110">
    <property type="entry name" value="DnaJ domain"/>
    <property type="match status" value="1"/>
</dbReference>
<dbReference type="Proteomes" id="UP001075354">
    <property type="component" value="Chromosome 4"/>
</dbReference>
<dbReference type="EMBL" id="JAPTSV010000004">
    <property type="protein sequence ID" value="KAJ1528396.1"/>
    <property type="molecule type" value="Genomic_DNA"/>
</dbReference>
<feature type="region of interest" description="Disordered" evidence="1">
    <location>
        <begin position="76"/>
        <end position="96"/>
    </location>
</feature>
<dbReference type="PROSITE" id="PS50076">
    <property type="entry name" value="DNAJ_2"/>
    <property type="match status" value="1"/>
</dbReference>
<dbReference type="PANTHER" id="PTHR44825:SF1">
    <property type="entry name" value="DNAJ HOMOLOG SUBFAMILY C MEMBER 4"/>
    <property type="match status" value="1"/>
</dbReference>
<evidence type="ECO:0000259" key="3">
    <source>
        <dbReference type="PROSITE" id="PS50076"/>
    </source>
</evidence>
<evidence type="ECO:0000256" key="2">
    <source>
        <dbReference type="SAM" id="Phobius"/>
    </source>
</evidence>
<dbReference type="CDD" id="cd06257">
    <property type="entry name" value="DnaJ"/>
    <property type="match status" value="1"/>
</dbReference>
<dbReference type="PRINTS" id="PR00625">
    <property type="entry name" value="JDOMAIN"/>
</dbReference>
<feature type="domain" description="J" evidence="3">
    <location>
        <begin position="13"/>
        <end position="78"/>
    </location>
</feature>
<sequence>MLCITFRCLCEKNYYDVLNLKKDCSIKEVKDSYIDLAKKYHPDTNPHDSNNHLRFVEIQEAYSVLSTPSKRREYDIGSSSFPSHTHPNKRRHTDVNDDYDFHFNEEYKEFFYKSRQQSNGNPPAPVGLLRVTMLLLAFTALGGLVQYLFLKWLYRRNINEEMEKHQRATAAFYALKGEMDSRKEEYDLHKLRLAYFKEVGHGTVSSHFVPNIIRNEMRPDFRNQTFLNKGNQKSPQPLNSEVKESPTVNT</sequence>
<reference evidence="4" key="1">
    <citation type="submission" date="2022-12" db="EMBL/GenBank/DDBJ databases">
        <title>Chromosome-level genome assembly of the bean flower thrips Megalurothrips usitatus.</title>
        <authorList>
            <person name="Ma L."/>
            <person name="Liu Q."/>
            <person name="Li H."/>
            <person name="Cai W."/>
        </authorList>
    </citation>
    <scope>NUCLEOTIDE SEQUENCE</scope>
    <source>
        <strain evidence="4">Cailab_2022a</strain>
    </source>
</reference>
<protein>
    <recommendedName>
        <fullName evidence="3">J domain-containing protein</fullName>
    </recommendedName>
</protein>
<dbReference type="InterPro" id="IPR001623">
    <property type="entry name" value="DnaJ_domain"/>
</dbReference>
<dbReference type="InterPro" id="IPR052763">
    <property type="entry name" value="DnaJ_C4"/>
</dbReference>